<evidence type="ECO:0000313" key="2">
    <source>
        <dbReference type="EMBL" id="KAE9410940.1"/>
    </source>
</evidence>
<gene>
    <name evidence="2" type="ORF">BT96DRAFT_912342</name>
</gene>
<protein>
    <submittedName>
        <fullName evidence="2">Uncharacterized protein</fullName>
    </submittedName>
</protein>
<feature type="compositionally biased region" description="Basic and acidic residues" evidence="1">
    <location>
        <begin position="1"/>
        <end position="18"/>
    </location>
</feature>
<evidence type="ECO:0000313" key="3">
    <source>
        <dbReference type="Proteomes" id="UP000799118"/>
    </source>
</evidence>
<proteinExistence type="predicted"/>
<reference evidence="2" key="1">
    <citation type="journal article" date="2019" name="Environ. Microbiol.">
        <title>Fungal ecological strategies reflected in gene transcription - a case study of two litter decomposers.</title>
        <authorList>
            <person name="Barbi F."/>
            <person name="Kohler A."/>
            <person name="Barry K."/>
            <person name="Baskaran P."/>
            <person name="Daum C."/>
            <person name="Fauchery L."/>
            <person name="Ihrmark K."/>
            <person name="Kuo A."/>
            <person name="LaButti K."/>
            <person name="Lipzen A."/>
            <person name="Morin E."/>
            <person name="Grigoriev I.V."/>
            <person name="Henrissat B."/>
            <person name="Lindahl B."/>
            <person name="Martin F."/>
        </authorList>
    </citation>
    <scope>NUCLEOTIDE SEQUENCE</scope>
    <source>
        <strain evidence="2">JB14</strain>
    </source>
</reference>
<evidence type="ECO:0000256" key="1">
    <source>
        <dbReference type="SAM" id="MobiDB-lite"/>
    </source>
</evidence>
<dbReference type="EMBL" id="ML769384">
    <property type="protein sequence ID" value="KAE9410940.1"/>
    <property type="molecule type" value="Genomic_DNA"/>
</dbReference>
<feature type="region of interest" description="Disordered" evidence="1">
    <location>
        <begin position="1"/>
        <end position="24"/>
    </location>
</feature>
<organism evidence="2 3">
    <name type="scientific">Gymnopus androsaceus JB14</name>
    <dbReference type="NCBI Taxonomy" id="1447944"/>
    <lineage>
        <taxon>Eukaryota</taxon>
        <taxon>Fungi</taxon>
        <taxon>Dikarya</taxon>
        <taxon>Basidiomycota</taxon>
        <taxon>Agaricomycotina</taxon>
        <taxon>Agaricomycetes</taxon>
        <taxon>Agaricomycetidae</taxon>
        <taxon>Agaricales</taxon>
        <taxon>Marasmiineae</taxon>
        <taxon>Omphalotaceae</taxon>
        <taxon>Gymnopus</taxon>
    </lineage>
</organism>
<dbReference type="Proteomes" id="UP000799118">
    <property type="component" value="Unassembled WGS sequence"/>
</dbReference>
<dbReference type="AlphaFoldDB" id="A0A6A4IM58"/>
<keyword evidence="3" id="KW-1185">Reference proteome</keyword>
<accession>A0A6A4IM58</accession>
<name>A0A6A4IM58_9AGAR</name>
<sequence length="74" mass="8438">MNTENRETKNTTKDTTDHKSKRKLKPEIPRCCICQSSEDVGFPSYDPSHEGLICFYCVGAQIAVQASKRRHHLT</sequence>